<evidence type="ECO:0000259" key="6">
    <source>
        <dbReference type="PROSITE" id="PS50128"/>
    </source>
</evidence>
<comment type="caution">
    <text evidence="8">The sequence shown here is derived from an EMBL/GenBank/DDBJ whole genome shotgun (WGS) entry which is preliminary data.</text>
</comment>
<evidence type="ECO:0000256" key="4">
    <source>
        <dbReference type="ARBA" id="ARBA00023242"/>
    </source>
</evidence>
<name>A0AAD8JCK5_9APIA</name>
<accession>A0AAD8JCK5</accession>
<keyword evidence="2" id="KW-0507">mRNA processing</keyword>
<organism evidence="8 9">
    <name type="scientific">Heracleum sosnowskyi</name>
    <dbReference type="NCBI Taxonomy" id="360622"/>
    <lineage>
        <taxon>Eukaryota</taxon>
        <taxon>Viridiplantae</taxon>
        <taxon>Streptophyta</taxon>
        <taxon>Embryophyta</taxon>
        <taxon>Tracheophyta</taxon>
        <taxon>Spermatophyta</taxon>
        <taxon>Magnoliopsida</taxon>
        <taxon>eudicotyledons</taxon>
        <taxon>Gunneridae</taxon>
        <taxon>Pentapetalae</taxon>
        <taxon>asterids</taxon>
        <taxon>campanulids</taxon>
        <taxon>Apiales</taxon>
        <taxon>Apiaceae</taxon>
        <taxon>Apioideae</taxon>
        <taxon>apioid superclade</taxon>
        <taxon>Tordylieae</taxon>
        <taxon>Tordyliinae</taxon>
        <taxon>Heracleum</taxon>
    </lineage>
</organism>
<dbReference type="SMART" id="SM00443">
    <property type="entry name" value="G_patch"/>
    <property type="match status" value="1"/>
</dbReference>
<feature type="domain" description="SURP motif" evidence="6">
    <location>
        <begin position="141"/>
        <end position="184"/>
    </location>
</feature>
<proteinExistence type="predicted"/>
<feature type="region of interest" description="Disordered" evidence="5">
    <location>
        <begin position="20"/>
        <end position="138"/>
    </location>
</feature>
<dbReference type="AlphaFoldDB" id="A0AAD8JCK5"/>
<protein>
    <submittedName>
        <fullName evidence="8">SURP and G-patch domain-containing protein 1-like protein</fullName>
    </submittedName>
</protein>
<dbReference type="Pfam" id="PF01585">
    <property type="entry name" value="G-patch"/>
    <property type="match status" value="1"/>
</dbReference>
<evidence type="ECO:0000256" key="3">
    <source>
        <dbReference type="ARBA" id="ARBA00023187"/>
    </source>
</evidence>
<dbReference type="GO" id="GO:0003723">
    <property type="term" value="F:RNA binding"/>
    <property type="evidence" value="ECO:0007669"/>
    <property type="project" value="InterPro"/>
</dbReference>
<feature type="domain" description="G-patch" evidence="7">
    <location>
        <begin position="340"/>
        <end position="387"/>
    </location>
</feature>
<evidence type="ECO:0000256" key="1">
    <source>
        <dbReference type="ARBA" id="ARBA00004123"/>
    </source>
</evidence>
<reference evidence="8" key="2">
    <citation type="submission" date="2023-05" db="EMBL/GenBank/DDBJ databases">
        <authorList>
            <person name="Schelkunov M.I."/>
        </authorList>
    </citation>
    <scope>NUCLEOTIDE SEQUENCE</scope>
    <source>
        <strain evidence="8">Hsosn_3</strain>
        <tissue evidence="8">Leaf</tissue>
    </source>
</reference>
<reference evidence="8" key="1">
    <citation type="submission" date="2023-02" db="EMBL/GenBank/DDBJ databases">
        <title>Genome of toxic invasive species Heracleum sosnowskyi carries increased number of genes despite the absence of recent whole-genome duplications.</title>
        <authorList>
            <person name="Schelkunov M."/>
            <person name="Shtratnikova V."/>
            <person name="Makarenko M."/>
            <person name="Klepikova A."/>
            <person name="Omelchenko D."/>
            <person name="Novikova G."/>
            <person name="Obukhova E."/>
            <person name="Bogdanov V."/>
            <person name="Penin A."/>
            <person name="Logacheva M."/>
        </authorList>
    </citation>
    <scope>NUCLEOTIDE SEQUENCE</scope>
    <source>
        <strain evidence="8">Hsosn_3</strain>
        <tissue evidence="8">Leaf</tissue>
    </source>
</reference>
<keyword evidence="3" id="KW-0508">mRNA splicing</keyword>
<dbReference type="GO" id="GO:0005654">
    <property type="term" value="C:nucleoplasm"/>
    <property type="evidence" value="ECO:0007669"/>
    <property type="project" value="TreeGrafter"/>
</dbReference>
<feature type="region of interest" description="Disordered" evidence="5">
    <location>
        <begin position="194"/>
        <end position="225"/>
    </location>
</feature>
<evidence type="ECO:0000259" key="7">
    <source>
        <dbReference type="PROSITE" id="PS50174"/>
    </source>
</evidence>
<evidence type="ECO:0000313" key="9">
    <source>
        <dbReference type="Proteomes" id="UP001237642"/>
    </source>
</evidence>
<comment type="subcellular location">
    <subcellularLocation>
        <location evidence="1">Nucleus</location>
    </subcellularLocation>
</comment>
<evidence type="ECO:0000313" key="8">
    <source>
        <dbReference type="EMBL" id="KAK1401226.1"/>
    </source>
</evidence>
<dbReference type="PROSITE" id="PS50174">
    <property type="entry name" value="G_PATCH"/>
    <property type="match status" value="1"/>
</dbReference>
<feature type="region of interest" description="Disordered" evidence="5">
    <location>
        <begin position="239"/>
        <end position="258"/>
    </location>
</feature>
<evidence type="ECO:0000256" key="2">
    <source>
        <dbReference type="ARBA" id="ARBA00022664"/>
    </source>
</evidence>
<feature type="region of interest" description="Disordered" evidence="5">
    <location>
        <begin position="272"/>
        <end position="306"/>
    </location>
</feature>
<dbReference type="InterPro" id="IPR035967">
    <property type="entry name" value="SWAP/Surp_sf"/>
</dbReference>
<dbReference type="InterPro" id="IPR040169">
    <property type="entry name" value="SUGP1/2"/>
</dbReference>
<dbReference type="Gene3D" id="1.10.10.790">
    <property type="entry name" value="Surp module"/>
    <property type="match status" value="1"/>
</dbReference>
<dbReference type="Pfam" id="PF01805">
    <property type="entry name" value="Surp"/>
    <property type="match status" value="1"/>
</dbReference>
<dbReference type="GO" id="GO:0006397">
    <property type="term" value="P:mRNA processing"/>
    <property type="evidence" value="ECO:0007669"/>
    <property type="project" value="UniProtKB-KW"/>
</dbReference>
<dbReference type="SMART" id="SM00648">
    <property type="entry name" value="SWAP"/>
    <property type="match status" value="1"/>
</dbReference>
<gene>
    <name evidence="8" type="ORF">POM88_000831</name>
</gene>
<dbReference type="PANTHER" id="PTHR23340:SF0">
    <property type="entry name" value="SURP AND G-PATCH DOMAIN-CONTAINING PROTEIN 1 ISOFORM X1"/>
    <property type="match status" value="1"/>
</dbReference>
<dbReference type="InterPro" id="IPR000467">
    <property type="entry name" value="G_patch_dom"/>
</dbReference>
<dbReference type="Proteomes" id="UP001237642">
    <property type="component" value="Unassembled WGS sequence"/>
</dbReference>
<dbReference type="PROSITE" id="PS50128">
    <property type="entry name" value="SURP"/>
    <property type="match status" value="1"/>
</dbReference>
<dbReference type="SUPFAM" id="SSF109905">
    <property type="entry name" value="Surp module (SWAP domain)"/>
    <property type="match status" value="1"/>
</dbReference>
<feature type="compositionally biased region" description="Basic and acidic residues" evidence="5">
    <location>
        <begin position="272"/>
        <end position="288"/>
    </location>
</feature>
<dbReference type="PANTHER" id="PTHR23340">
    <property type="entry name" value="ARGININE/SERINE RICH SPLICING FACTOR SF4/14"/>
    <property type="match status" value="1"/>
</dbReference>
<dbReference type="GO" id="GO:0008380">
    <property type="term" value="P:RNA splicing"/>
    <property type="evidence" value="ECO:0007669"/>
    <property type="project" value="UniProtKB-KW"/>
</dbReference>
<keyword evidence="9" id="KW-1185">Reference proteome</keyword>
<dbReference type="InterPro" id="IPR000061">
    <property type="entry name" value="Surp"/>
</dbReference>
<dbReference type="EMBL" id="JAUIZM010000001">
    <property type="protein sequence ID" value="KAK1401226.1"/>
    <property type="molecule type" value="Genomic_DNA"/>
</dbReference>
<evidence type="ECO:0000256" key="5">
    <source>
        <dbReference type="SAM" id="MobiDB-lite"/>
    </source>
</evidence>
<feature type="compositionally biased region" description="Polar residues" evidence="5">
    <location>
        <begin position="195"/>
        <end position="225"/>
    </location>
</feature>
<sequence length="423" mass="46261">MEKGKSSALFVNDGSFMERFKQLQEENGKGATKSPPTVSGVPIPKHVTSKTGPVSKVNESRKPSTNASGGKLAFSLKQKSKLVAPPVKLDEDDEEERDDGYSSGNGSTKRQRVGQSDAPVQPTKRVDVVPPSPSDPTVKKVADKLASFVAKNGRQFEHVTRQKNLGDTPFKFLFDESCADYKYYEFRLGVEEKALSQSPEPRTSRSGCGSPATPSTTVLQKSHQQQLNYQIPASALYEAPETDPTGRSGYGESTAPTSADPIAMMEFYMKKAAQEEKKRQPKQSKDEMPPPASLQGADKRGHHMGDYIPLDELNKFMSSCNDVSAQKAAQEAADRAKIQADNIGHKLLSKMGWKEGEGLGSSRSGIADPISAGNVKIDNLGVGASKPGEVKPDDDIYEQYKKRMMLGYRYRPNPMGNPRKAYY</sequence>
<keyword evidence="4" id="KW-0539">Nucleus</keyword>